<reference evidence="3 4" key="1">
    <citation type="journal article" date="2018" name="Front. Microbiol.">
        <title>Genome Sequencing of Streptomyces atratus SCSIOZH16 and Activation Production of Nocardamine via Metabolic Engineering.</title>
        <authorList>
            <person name="Li Y."/>
            <person name="Zhang C."/>
            <person name="Liu C."/>
            <person name="Ju J."/>
            <person name="Ma J."/>
        </authorList>
    </citation>
    <scope>NUCLEOTIDE SEQUENCE [LARGE SCALE GENOMIC DNA]</scope>
    <source>
        <strain evidence="3 4">SCSIO_ZH16</strain>
    </source>
</reference>
<name>A0A2Z5J6C9_STRAR</name>
<dbReference type="Gene3D" id="3.40.50.1820">
    <property type="entry name" value="alpha/beta hydrolase"/>
    <property type="match status" value="1"/>
</dbReference>
<dbReference type="PANTHER" id="PTHR11487:SF0">
    <property type="entry name" value="S-ACYL FATTY ACID SYNTHASE THIOESTERASE, MEDIUM CHAIN"/>
    <property type="match status" value="1"/>
</dbReference>
<dbReference type="SUPFAM" id="SSF53474">
    <property type="entry name" value="alpha/beta-Hydrolases"/>
    <property type="match status" value="1"/>
</dbReference>
<evidence type="ECO:0000313" key="3">
    <source>
        <dbReference type="EMBL" id="AXE75884.1"/>
    </source>
</evidence>
<dbReference type="Pfam" id="PF00975">
    <property type="entry name" value="Thioesterase"/>
    <property type="match status" value="1"/>
</dbReference>
<sequence length="261" mass="28730">MTDPQPRPKRPPRWLLRRPDPNAPARLFLFPYSGCGASMYQAWPRRIGAIDVCLIQPPARQNRIADPHYGTYENMAQGLVEYLRPYLDRPFAFFGHCGGALPGVEVTRQLAAAGLPLPSRVFVSAQVAPHDGPYGRLLELDRYGLRTELEHIITNLGGEPSGPLVETGLEVLVNDIEANKRYSPGHITIPAGVTAIGWSEDPEIPMKLMGGWQNTSADCRFVELSGGHFEFLSAPEALLAEFRRDFGEAAEVPAEQGESIS</sequence>
<evidence type="ECO:0000256" key="1">
    <source>
        <dbReference type="ARBA" id="ARBA00007169"/>
    </source>
</evidence>
<dbReference type="AlphaFoldDB" id="A0A2Z5J6C9"/>
<evidence type="ECO:0000313" key="4">
    <source>
        <dbReference type="Proteomes" id="UP000252698"/>
    </source>
</evidence>
<dbReference type="InterPro" id="IPR029058">
    <property type="entry name" value="AB_hydrolase_fold"/>
</dbReference>
<gene>
    <name evidence="3" type="ORF">C5746_01580</name>
</gene>
<dbReference type="InterPro" id="IPR001031">
    <property type="entry name" value="Thioesterase"/>
</dbReference>
<proteinExistence type="inferred from homology"/>
<dbReference type="GeneID" id="95517279"/>
<dbReference type="EMBL" id="CP027306">
    <property type="protein sequence ID" value="AXE75884.1"/>
    <property type="molecule type" value="Genomic_DNA"/>
</dbReference>
<organism evidence="3 4">
    <name type="scientific">Streptomyces atratus</name>
    <dbReference type="NCBI Taxonomy" id="1893"/>
    <lineage>
        <taxon>Bacteria</taxon>
        <taxon>Bacillati</taxon>
        <taxon>Actinomycetota</taxon>
        <taxon>Actinomycetes</taxon>
        <taxon>Kitasatosporales</taxon>
        <taxon>Streptomycetaceae</taxon>
        <taxon>Streptomyces</taxon>
    </lineage>
</organism>
<dbReference type="Proteomes" id="UP000252698">
    <property type="component" value="Chromosome"/>
</dbReference>
<feature type="domain" description="Thioesterase" evidence="2">
    <location>
        <begin position="26"/>
        <end position="243"/>
    </location>
</feature>
<dbReference type="RefSeq" id="WP_114242553.1">
    <property type="nucleotide sequence ID" value="NZ_CP027306.1"/>
</dbReference>
<dbReference type="PANTHER" id="PTHR11487">
    <property type="entry name" value="THIOESTERASE"/>
    <property type="match status" value="1"/>
</dbReference>
<accession>A0A2Z5J6C9</accession>
<dbReference type="GO" id="GO:0008610">
    <property type="term" value="P:lipid biosynthetic process"/>
    <property type="evidence" value="ECO:0007669"/>
    <property type="project" value="TreeGrafter"/>
</dbReference>
<comment type="similarity">
    <text evidence="1">Belongs to the thioesterase family.</text>
</comment>
<dbReference type="InterPro" id="IPR012223">
    <property type="entry name" value="TEII"/>
</dbReference>
<dbReference type="KEGG" id="sata:C5746_01580"/>
<protein>
    <submittedName>
        <fullName evidence="3">Thioesterase</fullName>
    </submittedName>
</protein>
<evidence type="ECO:0000259" key="2">
    <source>
        <dbReference type="Pfam" id="PF00975"/>
    </source>
</evidence>